<keyword evidence="5 7" id="KW-1133">Transmembrane helix</keyword>
<dbReference type="RefSeq" id="WP_073579985.1">
    <property type="nucleotide sequence ID" value="NZ_AP024897.1"/>
</dbReference>
<feature type="transmembrane region" description="Helical" evidence="7">
    <location>
        <begin position="376"/>
        <end position="396"/>
    </location>
</feature>
<evidence type="ECO:0000256" key="3">
    <source>
        <dbReference type="ARBA" id="ARBA00022475"/>
    </source>
</evidence>
<keyword evidence="11" id="KW-1185">Reference proteome</keyword>
<evidence type="ECO:0000259" key="9">
    <source>
        <dbReference type="Pfam" id="PF12704"/>
    </source>
</evidence>
<keyword evidence="4 7" id="KW-0812">Transmembrane</keyword>
<evidence type="ECO:0000313" key="11">
    <source>
        <dbReference type="Proteomes" id="UP000184600"/>
    </source>
</evidence>
<dbReference type="GO" id="GO:0098797">
    <property type="term" value="C:plasma membrane protein complex"/>
    <property type="evidence" value="ECO:0007669"/>
    <property type="project" value="TreeGrafter"/>
</dbReference>
<dbReference type="Pfam" id="PF02687">
    <property type="entry name" value="FtsX"/>
    <property type="match status" value="1"/>
</dbReference>
<keyword evidence="3" id="KW-1003">Cell membrane</keyword>
<name>A0A1M7YR72_9VIBR</name>
<dbReference type="Proteomes" id="UP000184600">
    <property type="component" value="Unassembled WGS sequence"/>
</dbReference>
<evidence type="ECO:0000256" key="5">
    <source>
        <dbReference type="ARBA" id="ARBA00022989"/>
    </source>
</evidence>
<feature type="transmembrane region" description="Helical" evidence="7">
    <location>
        <begin position="314"/>
        <end position="344"/>
    </location>
</feature>
<dbReference type="OrthoDB" id="9770036at2"/>
<evidence type="ECO:0000259" key="8">
    <source>
        <dbReference type="Pfam" id="PF02687"/>
    </source>
</evidence>
<dbReference type="EMBL" id="FRFG01000011">
    <property type="protein sequence ID" value="SHO55085.1"/>
    <property type="molecule type" value="Genomic_DNA"/>
</dbReference>
<dbReference type="InterPro" id="IPR003838">
    <property type="entry name" value="ABC3_permease_C"/>
</dbReference>
<keyword evidence="6 7" id="KW-0472">Membrane</keyword>
<organism evidence="10 11">
    <name type="scientific">Vibrio quintilis</name>
    <dbReference type="NCBI Taxonomy" id="1117707"/>
    <lineage>
        <taxon>Bacteria</taxon>
        <taxon>Pseudomonadati</taxon>
        <taxon>Pseudomonadota</taxon>
        <taxon>Gammaproteobacteria</taxon>
        <taxon>Vibrionales</taxon>
        <taxon>Vibrionaceae</taxon>
        <taxon>Vibrio</taxon>
    </lineage>
</organism>
<evidence type="ECO:0000256" key="4">
    <source>
        <dbReference type="ARBA" id="ARBA00022692"/>
    </source>
</evidence>
<dbReference type="AlphaFoldDB" id="A0A1M7YR72"/>
<feature type="transmembrane region" description="Helical" evidence="7">
    <location>
        <begin position="21"/>
        <end position="42"/>
    </location>
</feature>
<evidence type="ECO:0000256" key="1">
    <source>
        <dbReference type="ARBA" id="ARBA00004651"/>
    </source>
</evidence>
<protein>
    <submittedName>
        <fullName evidence="10">ABC transporter permease YtrF</fullName>
    </submittedName>
</protein>
<reference evidence="11" key="1">
    <citation type="submission" date="2016-12" db="EMBL/GenBank/DDBJ databases">
        <authorList>
            <person name="Rodrigo-Torres L."/>
            <person name="Arahal R.D."/>
            <person name="Lucena T."/>
        </authorList>
    </citation>
    <scope>NUCLEOTIDE SEQUENCE [LARGE SCALE GENOMIC DNA]</scope>
</reference>
<proteinExistence type="inferred from homology"/>
<sequence length="411" mass="44693">MLIKLAWRNLWRNKLRTGVMLGAMMFGVMGAVVITGLMSGMLDNMAHNAIDWQISHIQIHHRQYVKNPDILATIDDAETLQQQLARHPQVKAFSARFLIDGMIGSARSSKGVRINGVDIATEEKLTPLAGSMVQGEWLSPQGKKPVLVSAKIAKRLKLRLKSKVVLTFTDGRGEVTGAAFRVRGIFQTPSSQFDDNHIFVRRDDLQKIAGMTGVHEIAVLAVKAGQVDNLLPLAQLRAQIAAGTSAQNLVQDWTQVQPLLASMLATTRTSSAIILGVFVLAMGLGIVNVMLMSVFERTQEFGVLMAIGMEKPRLFRLILLESFWLGTCGGMLGVAGCGALIALLQQTGLPLGSMAEGLGAYGIDTVLYPRVPAAEYLAMFVTVVLSALIAALYPAWQILKQRPVEAMAEKH</sequence>
<feature type="domain" description="ABC3 transporter permease C-terminal" evidence="8">
    <location>
        <begin position="273"/>
        <end position="402"/>
    </location>
</feature>
<gene>
    <name evidence="10" type="primary">ytrF_1</name>
    <name evidence="10" type="ORF">VQ7734_00804</name>
</gene>
<dbReference type="PANTHER" id="PTHR30489:SF0">
    <property type="entry name" value="LIPOPROTEIN-RELEASING SYSTEM TRANSMEMBRANE PROTEIN LOLE"/>
    <property type="match status" value="1"/>
</dbReference>
<dbReference type="InterPro" id="IPR025857">
    <property type="entry name" value="MacB_PCD"/>
</dbReference>
<dbReference type="Pfam" id="PF12704">
    <property type="entry name" value="MacB_PCD"/>
    <property type="match status" value="1"/>
</dbReference>
<evidence type="ECO:0000256" key="6">
    <source>
        <dbReference type="ARBA" id="ARBA00023136"/>
    </source>
</evidence>
<comment type="subcellular location">
    <subcellularLocation>
        <location evidence="1">Cell membrane</location>
        <topology evidence="1">Multi-pass membrane protein</topology>
    </subcellularLocation>
</comment>
<accession>A0A1M7YR72</accession>
<dbReference type="PANTHER" id="PTHR30489">
    <property type="entry name" value="LIPOPROTEIN-RELEASING SYSTEM TRANSMEMBRANE PROTEIN LOLE"/>
    <property type="match status" value="1"/>
</dbReference>
<evidence type="ECO:0000256" key="2">
    <source>
        <dbReference type="ARBA" id="ARBA00005236"/>
    </source>
</evidence>
<evidence type="ECO:0000256" key="7">
    <source>
        <dbReference type="SAM" id="Phobius"/>
    </source>
</evidence>
<dbReference type="InterPro" id="IPR051447">
    <property type="entry name" value="Lipoprotein-release_system"/>
</dbReference>
<evidence type="ECO:0000313" key="10">
    <source>
        <dbReference type="EMBL" id="SHO55085.1"/>
    </source>
</evidence>
<feature type="domain" description="MacB-like periplasmic core" evidence="9">
    <location>
        <begin position="18"/>
        <end position="224"/>
    </location>
</feature>
<dbReference type="GO" id="GO:0044874">
    <property type="term" value="P:lipoprotein localization to outer membrane"/>
    <property type="evidence" value="ECO:0007669"/>
    <property type="project" value="TreeGrafter"/>
</dbReference>
<feature type="transmembrane region" description="Helical" evidence="7">
    <location>
        <begin position="272"/>
        <end position="294"/>
    </location>
</feature>
<comment type="similarity">
    <text evidence="2">Belongs to the ABC-4 integral membrane protein family. LolC/E subfamily.</text>
</comment>
<dbReference type="STRING" id="1117707.VQ7734_00804"/>